<sequence>MTDKKDLPFTPEPMGHLVSKFTTLSVEKRIKPMLEQAMLKIGRKMSYSEIIAHIAESFMSR</sequence>
<name>A0A6J5N2J2_9CAUD</name>
<evidence type="ECO:0000313" key="1">
    <source>
        <dbReference type="EMBL" id="CAB4153815.1"/>
    </source>
</evidence>
<dbReference type="EMBL" id="LR796603">
    <property type="protein sequence ID" value="CAB4153815.1"/>
    <property type="molecule type" value="Genomic_DNA"/>
</dbReference>
<gene>
    <name evidence="1" type="ORF">UFOVP639_32</name>
</gene>
<accession>A0A6J5N2J2</accession>
<proteinExistence type="predicted"/>
<reference evidence="1" key="1">
    <citation type="submission" date="2020-04" db="EMBL/GenBank/DDBJ databases">
        <authorList>
            <person name="Chiriac C."/>
            <person name="Salcher M."/>
            <person name="Ghai R."/>
            <person name="Kavagutti S V."/>
        </authorList>
    </citation>
    <scope>NUCLEOTIDE SEQUENCE</scope>
</reference>
<protein>
    <submittedName>
        <fullName evidence="1">Uncharacterized protein</fullName>
    </submittedName>
</protein>
<organism evidence="1">
    <name type="scientific">uncultured Caudovirales phage</name>
    <dbReference type="NCBI Taxonomy" id="2100421"/>
    <lineage>
        <taxon>Viruses</taxon>
        <taxon>Duplodnaviria</taxon>
        <taxon>Heunggongvirae</taxon>
        <taxon>Uroviricota</taxon>
        <taxon>Caudoviricetes</taxon>
        <taxon>Peduoviridae</taxon>
        <taxon>Maltschvirus</taxon>
        <taxon>Maltschvirus maltsch</taxon>
    </lineage>
</organism>